<reference evidence="2 3" key="2">
    <citation type="journal article" date="2015" name="J. Bacteriol.">
        <title>Genomic, proteomic, and biochemical analysis of the organohalide respiratory pathway in Desulfitobacterium dehalogenans.</title>
        <authorList>
            <person name="Kruse T."/>
            <person name="van de Pas B.A."/>
            <person name="Atteia A."/>
            <person name="Krab K."/>
            <person name="Hagen W.R."/>
            <person name="Goodwin L."/>
            <person name="Chain P."/>
            <person name="Boeren S."/>
            <person name="Maphosa F."/>
            <person name="Schraa G."/>
            <person name="de Vos W.M."/>
            <person name="van der Oost J."/>
            <person name="Smidt H."/>
            <person name="Stams A.J."/>
        </authorList>
    </citation>
    <scope>NUCLEOTIDE SEQUENCE [LARGE SCALE GENOMIC DNA]</scope>
    <source>
        <strain evidence="3">ATCC 51507 / DSM 9161 / JW/IU-DC1</strain>
    </source>
</reference>
<name>I4AAC2_DESDJ</name>
<protein>
    <submittedName>
        <fullName evidence="2">Uncharacterized protein</fullName>
    </submittedName>
</protein>
<dbReference type="eggNOG" id="ENOG50345QR">
    <property type="taxonomic scope" value="Bacteria"/>
</dbReference>
<evidence type="ECO:0000313" key="3">
    <source>
        <dbReference type="Proteomes" id="UP000006053"/>
    </source>
</evidence>
<accession>I4AAC2</accession>
<dbReference type="Proteomes" id="UP000006053">
    <property type="component" value="Chromosome"/>
</dbReference>
<reference evidence="3" key="1">
    <citation type="submission" date="2012-06" db="EMBL/GenBank/DDBJ databases">
        <title>Complete sequence of Desulfitobacterium dehalogenans ATCC 51507.</title>
        <authorList>
            <person name="Lucas S."/>
            <person name="Han J."/>
            <person name="Lapidus A."/>
            <person name="Cheng J.-F."/>
            <person name="Goodwin L."/>
            <person name="Pitluck S."/>
            <person name="Peters L."/>
            <person name="Ovchinnikova G."/>
            <person name="Teshima H."/>
            <person name="Detter J.C."/>
            <person name="Han C."/>
            <person name="Tapia R."/>
            <person name="Land M."/>
            <person name="Hauser L."/>
            <person name="Kyrpides N."/>
            <person name="Ivanova N."/>
            <person name="Pagani I."/>
            <person name="Kruse T."/>
            <person name="de Vos W.M."/>
            <person name="Smidt H."/>
            <person name="Woyke T."/>
        </authorList>
    </citation>
    <scope>NUCLEOTIDE SEQUENCE [LARGE SCALE GENOMIC DNA]</scope>
    <source>
        <strain evidence="3">ATCC 51507 / DSM 9161 / JW/IU-DC1</strain>
    </source>
</reference>
<dbReference type="RefSeq" id="WP_014794389.1">
    <property type="nucleotide sequence ID" value="NC_018017.1"/>
</dbReference>
<proteinExistence type="predicted"/>
<evidence type="ECO:0000313" key="2">
    <source>
        <dbReference type="EMBL" id="AFM00907.1"/>
    </source>
</evidence>
<keyword evidence="1" id="KW-0472">Membrane</keyword>
<dbReference type="EMBL" id="CP003348">
    <property type="protein sequence ID" value="AFM00907.1"/>
    <property type="molecule type" value="Genomic_DNA"/>
</dbReference>
<organism evidence="2 3">
    <name type="scientific">Desulfitobacterium dehalogenans (strain ATCC 51507 / DSM 9161 / JW/IU-DC1)</name>
    <dbReference type="NCBI Taxonomy" id="756499"/>
    <lineage>
        <taxon>Bacteria</taxon>
        <taxon>Bacillati</taxon>
        <taxon>Bacillota</taxon>
        <taxon>Clostridia</taxon>
        <taxon>Eubacteriales</taxon>
        <taxon>Desulfitobacteriaceae</taxon>
        <taxon>Desulfitobacterium</taxon>
    </lineage>
</organism>
<feature type="transmembrane region" description="Helical" evidence="1">
    <location>
        <begin position="6"/>
        <end position="38"/>
    </location>
</feature>
<dbReference type="AlphaFoldDB" id="I4AAC2"/>
<feature type="transmembrane region" description="Helical" evidence="1">
    <location>
        <begin position="80"/>
        <end position="97"/>
    </location>
</feature>
<keyword evidence="1" id="KW-1133">Transmembrane helix</keyword>
<dbReference type="HOGENOM" id="CLU_2205793_0_0_9"/>
<evidence type="ECO:0000256" key="1">
    <source>
        <dbReference type="SAM" id="Phobius"/>
    </source>
</evidence>
<sequence length="107" mass="12069" precursor="true">MKKLLFYMPAIMFTLFYGIVALSGFSAISPIVAVWLLLWFISGFLLNKSYFWGSLLGALPAIHLVYMGTQETGQIFSETPIGIVVLVFYVICGYLVYRKNTKLSNKL</sequence>
<dbReference type="STRING" id="756499.Desde_2577"/>
<keyword evidence="3" id="KW-1185">Reference proteome</keyword>
<dbReference type="KEGG" id="ddh:Desde_2577"/>
<keyword evidence="1" id="KW-0812">Transmembrane</keyword>
<gene>
    <name evidence="2" type="ordered locus">Desde_2577</name>
</gene>
<dbReference type="OrthoDB" id="1955249at2"/>